<reference evidence="1 2" key="1">
    <citation type="journal article" date="2019" name="Int. J. Syst. Evol. Microbiol.">
        <title>The Global Catalogue of Microorganisms (GCM) 10K type strain sequencing project: providing services to taxonomists for standard genome sequencing and annotation.</title>
        <authorList>
            <consortium name="The Broad Institute Genomics Platform"/>
            <consortium name="The Broad Institute Genome Sequencing Center for Infectious Disease"/>
            <person name="Wu L."/>
            <person name="Ma J."/>
        </authorList>
    </citation>
    <scope>NUCLEOTIDE SEQUENCE [LARGE SCALE GENOMIC DNA]</scope>
    <source>
        <strain evidence="1 2">JCM 15592</strain>
    </source>
</reference>
<evidence type="ECO:0000313" key="2">
    <source>
        <dbReference type="Proteomes" id="UP001499938"/>
    </source>
</evidence>
<dbReference type="PANTHER" id="PTHR34070">
    <property type="entry name" value="ARMADILLO-TYPE FOLD"/>
    <property type="match status" value="1"/>
</dbReference>
<proteinExistence type="predicted"/>
<organism evidence="1 2">
    <name type="scientific">Nostocoides veronense</name>
    <dbReference type="NCBI Taxonomy" id="330836"/>
    <lineage>
        <taxon>Bacteria</taxon>
        <taxon>Bacillati</taxon>
        <taxon>Actinomycetota</taxon>
        <taxon>Actinomycetes</taxon>
        <taxon>Micrococcales</taxon>
        <taxon>Intrasporangiaceae</taxon>
        <taxon>Nostocoides</taxon>
    </lineage>
</organism>
<dbReference type="InterPro" id="IPR016024">
    <property type="entry name" value="ARM-type_fold"/>
</dbReference>
<dbReference type="Pfam" id="PF08713">
    <property type="entry name" value="DNA_alkylation"/>
    <property type="match status" value="1"/>
</dbReference>
<sequence>MGDRPETASVTIHPIVSALRSAIRASGDSSRAQAQQKYMKSEMPYRGITSGELTRLVRDVLATTAFPPSREEWVGAVRSLWDDAEFREERYAATTLAQHRSAKTWQDPVALALHKHLIVTGAWWDHVDTVTSKCVSPILAAHRPIVTPIMRAWAVSDDLWLRRASIISQLPHRERTDTDLLTEAILANVEGTAYGREFFVRKAIGWSLRQYARTDAEWVEAFVAEHGDRLSGLSRREALKHL</sequence>
<dbReference type="EMBL" id="BAAAPO010000047">
    <property type="protein sequence ID" value="GAA1805207.1"/>
    <property type="molecule type" value="Genomic_DNA"/>
</dbReference>
<dbReference type="SUPFAM" id="SSF48371">
    <property type="entry name" value="ARM repeat"/>
    <property type="match status" value="1"/>
</dbReference>
<comment type="caution">
    <text evidence="1">The sequence shown here is derived from an EMBL/GenBank/DDBJ whole genome shotgun (WGS) entry which is preliminary data.</text>
</comment>
<dbReference type="Gene3D" id="1.25.10.90">
    <property type="match status" value="1"/>
</dbReference>
<accession>A0ABN2M0L6</accession>
<dbReference type="Proteomes" id="UP001499938">
    <property type="component" value="Unassembled WGS sequence"/>
</dbReference>
<dbReference type="PANTHER" id="PTHR34070:SF1">
    <property type="entry name" value="DNA ALKYLATION REPAIR PROTEIN"/>
    <property type="match status" value="1"/>
</dbReference>
<keyword evidence="2" id="KW-1185">Reference proteome</keyword>
<gene>
    <name evidence="1" type="ORF">GCM10009811_31040</name>
</gene>
<protein>
    <submittedName>
        <fullName evidence="1">DNA alkylation repair protein</fullName>
    </submittedName>
</protein>
<dbReference type="CDD" id="cd07064">
    <property type="entry name" value="AlkD_like_1"/>
    <property type="match status" value="1"/>
</dbReference>
<name>A0ABN2M0L6_9MICO</name>
<evidence type="ECO:0000313" key="1">
    <source>
        <dbReference type="EMBL" id="GAA1805207.1"/>
    </source>
</evidence>
<dbReference type="InterPro" id="IPR014825">
    <property type="entry name" value="DNA_alkylation"/>
</dbReference>